<feature type="compositionally biased region" description="Pro residues" evidence="5">
    <location>
        <begin position="134"/>
        <end position="146"/>
    </location>
</feature>
<feature type="region of interest" description="Disordered" evidence="5">
    <location>
        <begin position="120"/>
        <end position="155"/>
    </location>
</feature>
<comment type="caution">
    <text evidence="7">The sequence shown here is derived from an EMBL/GenBank/DDBJ whole genome shotgun (WGS) entry which is preliminary data.</text>
</comment>
<dbReference type="GO" id="GO:0016757">
    <property type="term" value="F:glycosyltransferase activity"/>
    <property type="evidence" value="ECO:0007669"/>
    <property type="project" value="UniProtKB-KW"/>
</dbReference>
<evidence type="ECO:0000256" key="1">
    <source>
        <dbReference type="ARBA" id="ARBA00004776"/>
    </source>
</evidence>
<dbReference type="InterPro" id="IPR029044">
    <property type="entry name" value="Nucleotide-diphossugar_trans"/>
</dbReference>
<dbReference type="EMBL" id="RQZC01000030">
    <property type="protein sequence ID" value="RRD23665.1"/>
    <property type="molecule type" value="Genomic_DNA"/>
</dbReference>
<evidence type="ECO:0000256" key="4">
    <source>
        <dbReference type="ARBA" id="ARBA00022679"/>
    </source>
</evidence>
<dbReference type="AlphaFoldDB" id="A0A3P1UR83"/>
<dbReference type="Gene3D" id="3.90.550.10">
    <property type="entry name" value="Spore Coat Polysaccharide Biosynthesis Protein SpsA, Chain A"/>
    <property type="match status" value="1"/>
</dbReference>
<evidence type="ECO:0000313" key="7">
    <source>
        <dbReference type="EMBL" id="RRD23665.1"/>
    </source>
</evidence>
<dbReference type="InterPro" id="IPR001173">
    <property type="entry name" value="Glyco_trans_2-like"/>
</dbReference>
<evidence type="ECO:0000256" key="3">
    <source>
        <dbReference type="ARBA" id="ARBA00022676"/>
    </source>
</evidence>
<feature type="compositionally biased region" description="Low complexity" evidence="5">
    <location>
        <begin position="120"/>
        <end position="133"/>
    </location>
</feature>
<dbReference type="CDD" id="cd02526">
    <property type="entry name" value="GT2_RfbF_like"/>
    <property type="match status" value="1"/>
</dbReference>
<evidence type="ECO:0000256" key="5">
    <source>
        <dbReference type="SAM" id="MobiDB-lite"/>
    </source>
</evidence>
<protein>
    <submittedName>
        <fullName evidence="7">Glycosyltransferase family 2 protein</fullName>
    </submittedName>
</protein>
<feature type="domain" description="Glycosyltransferase 2-like" evidence="6">
    <location>
        <begin position="29"/>
        <end position="138"/>
    </location>
</feature>
<proteinExistence type="inferred from homology"/>
<comment type="pathway">
    <text evidence="1">Cell wall biogenesis; cell wall polysaccharide biosynthesis.</text>
</comment>
<keyword evidence="3" id="KW-0328">Glycosyltransferase</keyword>
<evidence type="ECO:0000259" key="6">
    <source>
        <dbReference type="Pfam" id="PF00535"/>
    </source>
</evidence>
<sequence>MTARPQAGPGNAVAAVVVTYHPDGAAPALIEELSRQCQWVIVVDNGSTGAELEPIRRACGRTGAQLVANGENLGIAAAQNTGIARARDLGARWVLLSDDDSAPRPGMVASLLEAFAASQAPAPTGAAPGSSSAPPGPRPGAEPPGPTAAVGPLVGEEREGRDQLVYVPRRWGPRRATPQELDQPLLSVAFLVASGCLISMDALDRVGGMNEDLFIDHVDLEWGLRARREGYELYVDTRTPMAHSLGDSVVRLPGRAQPIHVHGPVRNYYLARNTIALIASGLLPLAWRVGYLVWMAKYSAFNALLAPPRRQRARALAQGIAHGLRGRLGPRPS</sequence>
<gene>
    <name evidence="7" type="ORF">EII10_11845</name>
</gene>
<accession>A0A3P1UR83</accession>
<keyword evidence="8" id="KW-1185">Reference proteome</keyword>
<dbReference type="Pfam" id="PF00535">
    <property type="entry name" value="Glycos_transf_2"/>
    <property type="match status" value="1"/>
</dbReference>
<reference evidence="7 8" key="1">
    <citation type="submission" date="2018-11" db="EMBL/GenBank/DDBJ databases">
        <title>Genomes From Bacteria Associated with the Canine Oral Cavity: a Test Case for Automated Genome-Based Taxonomic Assignment.</title>
        <authorList>
            <person name="Coil D.A."/>
            <person name="Jospin G."/>
            <person name="Darling A.E."/>
            <person name="Wallis C."/>
            <person name="Davis I.J."/>
            <person name="Harris S."/>
            <person name="Eisen J.A."/>
            <person name="Holcombe L.J."/>
            <person name="O'Flynn C."/>
        </authorList>
    </citation>
    <scope>NUCLEOTIDE SEQUENCE [LARGE SCALE GENOMIC DNA]</scope>
    <source>
        <strain evidence="7 8">OH5050</strain>
    </source>
</reference>
<evidence type="ECO:0000256" key="2">
    <source>
        <dbReference type="ARBA" id="ARBA00006739"/>
    </source>
</evidence>
<dbReference type="PANTHER" id="PTHR43179">
    <property type="entry name" value="RHAMNOSYLTRANSFERASE WBBL"/>
    <property type="match status" value="1"/>
</dbReference>
<name>A0A3P1UR83_9ACTO</name>
<evidence type="ECO:0000313" key="8">
    <source>
        <dbReference type="Proteomes" id="UP000271272"/>
    </source>
</evidence>
<comment type="similarity">
    <text evidence="2">Belongs to the glycosyltransferase 2 family.</text>
</comment>
<dbReference type="OrthoDB" id="9771846at2"/>
<dbReference type="Proteomes" id="UP000271272">
    <property type="component" value="Unassembled WGS sequence"/>
</dbReference>
<dbReference type="PANTHER" id="PTHR43179:SF12">
    <property type="entry name" value="GALACTOFURANOSYLTRANSFERASE GLFT2"/>
    <property type="match status" value="1"/>
</dbReference>
<organism evidence="7 8">
    <name type="scientific">Actinomyces bowdenii</name>
    <dbReference type="NCBI Taxonomy" id="131109"/>
    <lineage>
        <taxon>Bacteria</taxon>
        <taxon>Bacillati</taxon>
        <taxon>Actinomycetota</taxon>
        <taxon>Actinomycetes</taxon>
        <taxon>Actinomycetales</taxon>
        <taxon>Actinomycetaceae</taxon>
        <taxon>Actinomyces</taxon>
    </lineage>
</organism>
<keyword evidence="4 7" id="KW-0808">Transferase</keyword>
<dbReference type="RefSeq" id="WP_124934696.1">
    <property type="nucleotide sequence ID" value="NZ_RQZC01000030.1"/>
</dbReference>
<dbReference type="SUPFAM" id="SSF53448">
    <property type="entry name" value="Nucleotide-diphospho-sugar transferases"/>
    <property type="match status" value="1"/>
</dbReference>